<name>A0A9W9F7Z6_9EURO</name>
<dbReference type="InterPro" id="IPR053175">
    <property type="entry name" value="DHMBA_Reg_Transcription_Factor"/>
</dbReference>
<dbReference type="GeneID" id="81394421"/>
<evidence type="ECO:0000313" key="1">
    <source>
        <dbReference type="EMBL" id="KAJ5095315.1"/>
    </source>
</evidence>
<organism evidence="1 2">
    <name type="scientific">Penicillium alfredii</name>
    <dbReference type="NCBI Taxonomy" id="1506179"/>
    <lineage>
        <taxon>Eukaryota</taxon>
        <taxon>Fungi</taxon>
        <taxon>Dikarya</taxon>
        <taxon>Ascomycota</taxon>
        <taxon>Pezizomycotina</taxon>
        <taxon>Eurotiomycetes</taxon>
        <taxon>Eurotiomycetidae</taxon>
        <taxon>Eurotiales</taxon>
        <taxon>Aspergillaceae</taxon>
        <taxon>Penicillium</taxon>
    </lineage>
</organism>
<reference evidence="1" key="1">
    <citation type="submission" date="2022-11" db="EMBL/GenBank/DDBJ databases">
        <authorList>
            <person name="Petersen C."/>
        </authorList>
    </citation>
    <scope>NUCLEOTIDE SEQUENCE</scope>
    <source>
        <strain evidence="1">IBT 34128</strain>
    </source>
</reference>
<proteinExistence type="predicted"/>
<protein>
    <submittedName>
        <fullName evidence="1">Uncharacterized protein</fullName>
    </submittedName>
</protein>
<dbReference type="AlphaFoldDB" id="A0A9W9F7Z6"/>
<sequence>MTAGCIHTLQPFPKDMLEMQEEATKHADASSGFWLLGVLATRCVNLLSNVSKTKGMESVLSLVEEGIVLQQDFQHVLGLFTQHEPYTTTREIRGDPVLIYDGRIDLYMTPWAIRVWNNSRMLQVVVCEVLFHLMNRILDANITPVHRAQIMTKLHETFQILSTLGDDMLATVPQALGVVSSAPDLDLYLDLPARVSVSRGYMVVWSLYTVGKSPVTRSETRKWIITILKHVGHTAGIAMALRFADDVDEIDKLADHL</sequence>
<dbReference type="EMBL" id="JAPMSZ010000007">
    <property type="protein sequence ID" value="KAJ5095315.1"/>
    <property type="molecule type" value="Genomic_DNA"/>
</dbReference>
<reference evidence="1" key="2">
    <citation type="journal article" date="2023" name="IMA Fungus">
        <title>Comparative genomic study of the Penicillium genus elucidates a diverse pangenome and 15 lateral gene transfer events.</title>
        <authorList>
            <person name="Petersen C."/>
            <person name="Sorensen T."/>
            <person name="Nielsen M.R."/>
            <person name="Sondergaard T.E."/>
            <person name="Sorensen J.L."/>
            <person name="Fitzpatrick D.A."/>
            <person name="Frisvad J.C."/>
            <person name="Nielsen K.L."/>
        </authorList>
    </citation>
    <scope>NUCLEOTIDE SEQUENCE</scope>
    <source>
        <strain evidence="1">IBT 34128</strain>
    </source>
</reference>
<dbReference type="OrthoDB" id="4220372at2759"/>
<dbReference type="PANTHER" id="PTHR38791">
    <property type="entry name" value="ZN(II)2CYS6 TRANSCRIPTION FACTOR (EUROFUNG)-RELATED-RELATED"/>
    <property type="match status" value="1"/>
</dbReference>
<accession>A0A9W9F7Z6</accession>
<dbReference type="PANTHER" id="PTHR38791:SF5">
    <property type="entry name" value="TRANSCRIPTION FACTOR DBAG-RELATED"/>
    <property type="match status" value="1"/>
</dbReference>
<keyword evidence="2" id="KW-1185">Reference proteome</keyword>
<dbReference type="RefSeq" id="XP_056510866.1">
    <property type="nucleotide sequence ID" value="XM_056655253.1"/>
</dbReference>
<evidence type="ECO:0000313" key="2">
    <source>
        <dbReference type="Proteomes" id="UP001141434"/>
    </source>
</evidence>
<gene>
    <name evidence="1" type="ORF">NUU61_004671</name>
</gene>
<dbReference type="Proteomes" id="UP001141434">
    <property type="component" value="Unassembled WGS sequence"/>
</dbReference>
<comment type="caution">
    <text evidence="1">The sequence shown here is derived from an EMBL/GenBank/DDBJ whole genome shotgun (WGS) entry which is preliminary data.</text>
</comment>